<dbReference type="SUPFAM" id="SSF48726">
    <property type="entry name" value="Immunoglobulin"/>
    <property type="match status" value="1"/>
</dbReference>
<evidence type="ECO:0000256" key="3">
    <source>
        <dbReference type="ARBA" id="ARBA00023157"/>
    </source>
</evidence>
<dbReference type="InterPro" id="IPR003599">
    <property type="entry name" value="Ig_sub"/>
</dbReference>
<feature type="domain" description="Ig-like" evidence="6">
    <location>
        <begin position="4"/>
        <end position="139"/>
    </location>
</feature>
<keyword evidence="5" id="KW-0732">Signal</keyword>
<gene>
    <name evidence="7" type="ORF">LSTR_LSTR009688</name>
</gene>
<sequence>MLTPTISWLIFTIFFHHYMDLVESLRGMRILASEAVLRGQPVFLSCDYDLEEASLYSIKWYLNDQEFYRYVPKESPPTRVFALPGLHVDVSNSDSHGVMLLNASRPLTGQYKCEVSADAPLFHTDIRSTHLTVVESPISGPEIHAEKSRYSSGETIRANCTSPPSYPPANITWYLNEQLAENSAVYQVEPGGSSLKSSSPSGSGHKASVSRLQLEAGSGKLRIRCESSLFNVYRGTSQILELRQDSPRPASVVLPGSVDNGASLGVLPSLLIRTLAIMVLLR</sequence>
<dbReference type="FunCoup" id="A0A482WP88">
    <property type="interactions" value="62"/>
</dbReference>
<evidence type="ECO:0000313" key="8">
    <source>
        <dbReference type="Proteomes" id="UP000291343"/>
    </source>
</evidence>
<dbReference type="EMBL" id="QKKF02029694">
    <property type="protein sequence ID" value="RZF35096.1"/>
    <property type="molecule type" value="Genomic_DNA"/>
</dbReference>
<feature type="chain" id="PRO_5019712352" description="Ig-like domain-containing protein" evidence="5">
    <location>
        <begin position="25"/>
        <end position="282"/>
    </location>
</feature>
<keyword evidence="8" id="KW-1185">Reference proteome</keyword>
<dbReference type="PANTHER" id="PTHR21261:SF17">
    <property type="entry name" value="BEAT VI"/>
    <property type="match status" value="1"/>
</dbReference>
<feature type="signal peptide" evidence="5">
    <location>
        <begin position="1"/>
        <end position="24"/>
    </location>
</feature>
<comment type="caution">
    <text evidence="7">The sequence shown here is derived from an EMBL/GenBank/DDBJ whole genome shotgun (WGS) entry which is preliminary data.</text>
</comment>
<dbReference type="InParanoid" id="A0A482WP88"/>
<dbReference type="InterPro" id="IPR013162">
    <property type="entry name" value="CD80_C2-set"/>
</dbReference>
<dbReference type="InterPro" id="IPR013783">
    <property type="entry name" value="Ig-like_fold"/>
</dbReference>
<dbReference type="PROSITE" id="PS50835">
    <property type="entry name" value="IG_LIKE"/>
    <property type="match status" value="2"/>
</dbReference>
<evidence type="ECO:0000259" key="6">
    <source>
        <dbReference type="PROSITE" id="PS50835"/>
    </source>
</evidence>
<proteinExistence type="predicted"/>
<dbReference type="InterPro" id="IPR036179">
    <property type="entry name" value="Ig-like_dom_sf"/>
</dbReference>
<protein>
    <recommendedName>
        <fullName evidence="6">Ig-like domain-containing protein</fullName>
    </recommendedName>
</protein>
<evidence type="ECO:0000256" key="5">
    <source>
        <dbReference type="SAM" id="SignalP"/>
    </source>
</evidence>
<evidence type="ECO:0000256" key="1">
    <source>
        <dbReference type="ARBA" id="ARBA00004167"/>
    </source>
</evidence>
<evidence type="ECO:0000256" key="2">
    <source>
        <dbReference type="ARBA" id="ARBA00023136"/>
    </source>
</evidence>
<reference evidence="7 8" key="1">
    <citation type="journal article" date="2017" name="Gigascience">
        <title>Genome sequence of the small brown planthopper, Laodelphax striatellus.</title>
        <authorList>
            <person name="Zhu J."/>
            <person name="Jiang F."/>
            <person name="Wang X."/>
            <person name="Yang P."/>
            <person name="Bao Y."/>
            <person name="Zhao W."/>
            <person name="Wang W."/>
            <person name="Lu H."/>
            <person name="Wang Q."/>
            <person name="Cui N."/>
            <person name="Li J."/>
            <person name="Chen X."/>
            <person name="Luo L."/>
            <person name="Yu J."/>
            <person name="Kang L."/>
            <person name="Cui F."/>
        </authorList>
    </citation>
    <scope>NUCLEOTIDE SEQUENCE [LARGE SCALE GENOMIC DNA]</scope>
    <source>
        <strain evidence="7">Lst14</strain>
    </source>
</reference>
<dbReference type="InterPro" id="IPR007110">
    <property type="entry name" value="Ig-like_dom"/>
</dbReference>
<name>A0A482WP88_LAOST</name>
<dbReference type="AlphaFoldDB" id="A0A482WP88"/>
<dbReference type="OrthoDB" id="6343941at2759"/>
<dbReference type="Pfam" id="PF08205">
    <property type="entry name" value="C2-set_2"/>
    <property type="match status" value="1"/>
</dbReference>
<keyword evidence="3" id="KW-1015">Disulfide bond</keyword>
<dbReference type="FunFam" id="2.60.40.10:FF:000437">
    <property type="entry name" value="Beat-IIIc, isoform A"/>
    <property type="match status" value="1"/>
</dbReference>
<dbReference type="Gene3D" id="2.60.40.10">
    <property type="entry name" value="Immunoglobulins"/>
    <property type="match status" value="2"/>
</dbReference>
<feature type="compositionally biased region" description="Low complexity" evidence="4">
    <location>
        <begin position="191"/>
        <end position="209"/>
    </location>
</feature>
<organism evidence="7 8">
    <name type="scientific">Laodelphax striatellus</name>
    <name type="common">Small brown planthopper</name>
    <name type="synonym">Delphax striatella</name>
    <dbReference type="NCBI Taxonomy" id="195883"/>
    <lineage>
        <taxon>Eukaryota</taxon>
        <taxon>Metazoa</taxon>
        <taxon>Ecdysozoa</taxon>
        <taxon>Arthropoda</taxon>
        <taxon>Hexapoda</taxon>
        <taxon>Insecta</taxon>
        <taxon>Pterygota</taxon>
        <taxon>Neoptera</taxon>
        <taxon>Paraneoptera</taxon>
        <taxon>Hemiptera</taxon>
        <taxon>Auchenorrhyncha</taxon>
        <taxon>Fulgoroidea</taxon>
        <taxon>Delphacidae</taxon>
        <taxon>Criomorphinae</taxon>
        <taxon>Laodelphax</taxon>
    </lineage>
</organism>
<accession>A0A482WP88</accession>
<dbReference type="PANTHER" id="PTHR21261">
    <property type="entry name" value="BEAT PROTEIN"/>
    <property type="match status" value="1"/>
</dbReference>
<evidence type="ECO:0000256" key="4">
    <source>
        <dbReference type="SAM" id="MobiDB-lite"/>
    </source>
</evidence>
<evidence type="ECO:0000313" key="7">
    <source>
        <dbReference type="EMBL" id="RZF35096.1"/>
    </source>
</evidence>
<feature type="region of interest" description="Disordered" evidence="4">
    <location>
        <begin position="190"/>
        <end position="209"/>
    </location>
</feature>
<comment type="subcellular location">
    <subcellularLocation>
        <location evidence="1">Membrane</location>
        <topology evidence="1">Single-pass membrane protein</topology>
    </subcellularLocation>
</comment>
<dbReference type="Proteomes" id="UP000291343">
    <property type="component" value="Unassembled WGS sequence"/>
</dbReference>
<feature type="domain" description="Ig-like" evidence="6">
    <location>
        <begin position="141"/>
        <end position="228"/>
    </location>
</feature>
<keyword evidence="2" id="KW-0472">Membrane</keyword>
<dbReference type="STRING" id="195883.A0A482WP88"/>
<dbReference type="GO" id="GO:0016020">
    <property type="term" value="C:membrane"/>
    <property type="evidence" value="ECO:0007669"/>
    <property type="project" value="UniProtKB-SubCell"/>
</dbReference>
<dbReference type="SMART" id="SM00409">
    <property type="entry name" value="IG"/>
    <property type="match status" value="1"/>
</dbReference>